<comment type="caution">
    <text evidence="7">The sequence shown here is derived from an EMBL/GenBank/DDBJ whole genome shotgun (WGS) entry which is preliminary data.</text>
</comment>
<dbReference type="PROSITE" id="PS00671">
    <property type="entry name" value="D_2_HYDROXYACID_DH_3"/>
    <property type="match status" value="1"/>
</dbReference>
<feature type="domain" description="D-isomer specific 2-hydroxyacid dehydrogenase catalytic" evidence="5">
    <location>
        <begin position="7"/>
        <end position="315"/>
    </location>
</feature>
<sequence>MQRRAHIVVLDPVHDEALNSLRRDHDVSVRLKLDQPAVPAAAADADVLVVRSGVKITAEVIRAAPRLKLIARAGSGTDNIDLDACREAGVRVFTLPGMSAGAVAELALGLMLAVCRHIPLADRQIRAGIWDKPRLAGPELEGRTLGMIGLGAIGSRIVRLAHAFGMTVTASVQRPTPERTDTLAERDIALAPLDELLTGADVVCLAVPLTPGTTGLIGAAELGLMRPDAYLVNVSRGGVVNEHALFQALSDRTIAGAALDVHAVESGVPELAALDNVVLTPHIGATTNGAQQRLGRALVDRLTLALAGMPVPTEVR</sequence>
<feature type="domain" description="D-isomer specific 2-hydroxyacid dehydrogenase NAD-binding" evidence="6">
    <location>
        <begin position="108"/>
        <end position="284"/>
    </location>
</feature>
<dbReference type="Pfam" id="PF00389">
    <property type="entry name" value="2-Hacid_dh"/>
    <property type="match status" value="1"/>
</dbReference>
<dbReference type="SUPFAM" id="SSF51735">
    <property type="entry name" value="NAD(P)-binding Rossmann-fold domains"/>
    <property type="match status" value="1"/>
</dbReference>
<keyword evidence="3" id="KW-0520">NAD</keyword>
<evidence type="ECO:0000256" key="3">
    <source>
        <dbReference type="ARBA" id="ARBA00023027"/>
    </source>
</evidence>
<dbReference type="EMBL" id="JBHSBB010000026">
    <property type="protein sequence ID" value="MFC4035368.1"/>
    <property type="molecule type" value="Genomic_DNA"/>
</dbReference>
<dbReference type="InterPro" id="IPR006140">
    <property type="entry name" value="D-isomer_DH_NAD-bd"/>
</dbReference>
<dbReference type="RefSeq" id="WP_386435207.1">
    <property type="nucleotide sequence ID" value="NZ_JBHSBB010000026.1"/>
</dbReference>
<dbReference type="PANTHER" id="PTHR42789">
    <property type="entry name" value="D-ISOMER SPECIFIC 2-HYDROXYACID DEHYDROGENASE FAMILY PROTEIN (AFU_ORTHOLOGUE AFUA_6G10090)"/>
    <property type="match status" value="1"/>
</dbReference>
<evidence type="ECO:0000256" key="4">
    <source>
        <dbReference type="RuleBase" id="RU003719"/>
    </source>
</evidence>
<evidence type="ECO:0000256" key="1">
    <source>
        <dbReference type="ARBA" id="ARBA00005854"/>
    </source>
</evidence>
<evidence type="ECO:0000313" key="8">
    <source>
        <dbReference type="Proteomes" id="UP001595765"/>
    </source>
</evidence>
<evidence type="ECO:0000256" key="2">
    <source>
        <dbReference type="ARBA" id="ARBA00023002"/>
    </source>
</evidence>
<evidence type="ECO:0000313" key="7">
    <source>
        <dbReference type="EMBL" id="MFC4035368.1"/>
    </source>
</evidence>
<accession>A0ABV8HWN0</accession>
<dbReference type="InterPro" id="IPR006139">
    <property type="entry name" value="D-isomer_2_OHA_DH_cat_dom"/>
</dbReference>
<gene>
    <name evidence="7" type="ORF">ACFO3J_28435</name>
</gene>
<keyword evidence="2 4" id="KW-0560">Oxidoreductase</keyword>
<dbReference type="InterPro" id="IPR050857">
    <property type="entry name" value="D-2-hydroxyacid_DH"/>
</dbReference>
<dbReference type="InterPro" id="IPR036291">
    <property type="entry name" value="NAD(P)-bd_dom_sf"/>
</dbReference>
<organism evidence="7 8">
    <name type="scientific">Streptomyces polygonati</name>
    <dbReference type="NCBI Taxonomy" id="1617087"/>
    <lineage>
        <taxon>Bacteria</taxon>
        <taxon>Bacillati</taxon>
        <taxon>Actinomycetota</taxon>
        <taxon>Actinomycetes</taxon>
        <taxon>Kitasatosporales</taxon>
        <taxon>Streptomycetaceae</taxon>
        <taxon>Streptomyces</taxon>
    </lineage>
</organism>
<reference evidence="8" key="1">
    <citation type="journal article" date="2019" name="Int. J. Syst. Evol. Microbiol.">
        <title>The Global Catalogue of Microorganisms (GCM) 10K type strain sequencing project: providing services to taxonomists for standard genome sequencing and annotation.</title>
        <authorList>
            <consortium name="The Broad Institute Genomics Platform"/>
            <consortium name="The Broad Institute Genome Sequencing Center for Infectious Disease"/>
            <person name="Wu L."/>
            <person name="Ma J."/>
        </authorList>
    </citation>
    <scope>NUCLEOTIDE SEQUENCE [LARGE SCALE GENOMIC DNA]</scope>
    <source>
        <strain evidence="8">CGMCC 4.7237</strain>
    </source>
</reference>
<protein>
    <submittedName>
        <fullName evidence="7">NAD(P)-dependent oxidoreductase</fullName>
    </submittedName>
</protein>
<dbReference type="InterPro" id="IPR029753">
    <property type="entry name" value="D-isomer_DH_CS"/>
</dbReference>
<dbReference type="Pfam" id="PF02826">
    <property type="entry name" value="2-Hacid_dh_C"/>
    <property type="match status" value="1"/>
</dbReference>
<name>A0ABV8HWN0_9ACTN</name>
<dbReference type="SUPFAM" id="SSF52283">
    <property type="entry name" value="Formate/glycerate dehydrogenase catalytic domain-like"/>
    <property type="match status" value="1"/>
</dbReference>
<comment type="similarity">
    <text evidence="1 4">Belongs to the D-isomer specific 2-hydroxyacid dehydrogenase family.</text>
</comment>
<dbReference type="Gene3D" id="3.40.50.720">
    <property type="entry name" value="NAD(P)-binding Rossmann-like Domain"/>
    <property type="match status" value="2"/>
</dbReference>
<proteinExistence type="inferred from homology"/>
<evidence type="ECO:0000259" key="5">
    <source>
        <dbReference type="Pfam" id="PF00389"/>
    </source>
</evidence>
<dbReference type="Proteomes" id="UP001595765">
    <property type="component" value="Unassembled WGS sequence"/>
</dbReference>
<keyword evidence="8" id="KW-1185">Reference proteome</keyword>
<evidence type="ECO:0000259" key="6">
    <source>
        <dbReference type="Pfam" id="PF02826"/>
    </source>
</evidence>
<dbReference type="PANTHER" id="PTHR42789:SF1">
    <property type="entry name" value="D-ISOMER SPECIFIC 2-HYDROXYACID DEHYDROGENASE FAMILY PROTEIN (AFU_ORTHOLOGUE AFUA_6G10090)"/>
    <property type="match status" value="1"/>
</dbReference>